<dbReference type="InterPro" id="IPR010359">
    <property type="entry name" value="IrrE_HExxH"/>
</dbReference>
<sequence>MTRTYNNIEEYITQFLSRLGIYYPHQLNAEDIASRLGLGIYYLPFESMFIDGNFFIDIRKNDAEQWEDFGHELCHALWHAGDQAIIPISMRDYQEWKADNFAQHLCIPTFMLDRLEMPNTDKRAIWLIVETFGVTWEFAEKRLRQYMQNLMYR</sequence>
<evidence type="ECO:0000313" key="2">
    <source>
        <dbReference type="EMBL" id="ALS76875.1"/>
    </source>
</evidence>
<keyword evidence="3" id="KW-1185">Reference proteome</keyword>
<reference evidence="2" key="1">
    <citation type="submission" date="2016-01" db="EMBL/GenBank/DDBJ databases">
        <title>Complete genome of Planococcus rifietoensis type strain M8.</title>
        <authorList>
            <person name="See-Too W.S."/>
        </authorList>
    </citation>
    <scope>NUCLEOTIDE SEQUENCE [LARGE SCALE GENOMIC DNA]</scope>
    <source>
        <strain evidence="2">M8</strain>
    </source>
</reference>
<gene>
    <name evidence="2" type="ORF">AUC31_17340</name>
</gene>
<evidence type="ECO:0000259" key="1">
    <source>
        <dbReference type="Pfam" id="PF06114"/>
    </source>
</evidence>
<dbReference type="AlphaFoldDB" id="A0A0U2ZAD3"/>
<accession>A0A0U2ZAD3</accession>
<proteinExistence type="predicted"/>
<dbReference type="EMBL" id="CP013659">
    <property type="protein sequence ID" value="ALS76875.1"/>
    <property type="molecule type" value="Genomic_DNA"/>
</dbReference>
<name>A0A0U2ZAD3_9BACL</name>
<feature type="domain" description="IrrE N-terminal-like" evidence="1">
    <location>
        <begin position="54"/>
        <end position="143"/>
    </location>
</feature>
<protein>
    <recommendedName>
        <fullName evidence="1">IrrE N-terminal-like domain-containing protein</fullName>
    </recommendedName>
</protein>
<organism evidence="2 3">
    <name type="scientific">Planococcus rifietoensis</name>
    <dbReference type="NCBI Taxonomy" id="200991"/>
    <lineage>
        <taxon>Bacteria</taxon>
        <taxon>Bacillati</taxon>
        <taxon>Bacillota</taxon>
        <taxon>Bacilli</taxon>
        <taxon>Bacillales</taxon>
        <taxon>Caryophanaceae</taxon>
        <taxon>Planococcus</taxon>
    </lineage>
</organism>
<dbReference type="OrthoDB" id="2417909at2"/>
<dbReference type="Pfam" id="PF06114">
    <property type="entry name" value="Peptidase_M78"/>
    <property type="match status" value="1"/>
</dbReference>
<dbReference type="KEGG" id="prt:AUC31_17340"/>
<evidence type="ECO:0000313" key="3">
    <source>
        <dbReference type="Proteomes" id="UP000067683"/>
    </source>
</evidence>
<dbReference type="Proteomes" id="UP000067683">
    <property type="component" value="Chromosome"/>
</dbReference>
<dbReference type="STRING" id="200991.AUC31_17340"/>
<dbReference type="RefSeq" id="WP_058383576.1">
    <property type="nucleotide sequence ID" value="NZ_CP013659.2"/>
</dbReference>